<name>A0A645JM01_9ZZZZ</name>
<organism evidence="2">
    <name type="scientific">bioreactor metagenome</name>
    <dbReference type="NCBI Taxonomy" id="1076179"/>
    <lineage>
        <taxon>unclassified sequences</taxon>
        <taxon>metagenomes</taxon>
        <taxon>ecological metagenomes</taxon>
    </lineage>
</organism>
<proteinExistence type="predicted"/>
<accession>A0A645JM01</accession>
<protein>
    <recommendedName>
        <fullName evidence="1">LysR substrate-binding domain-containing protein</fullName>
    </recommendedName>
</protein>
<dbReference type="Pfam" id="PF03466">
    <property type="entry name" value="LysR_substrate"/>
    <property type="match status" value="1"/>
</dbReference>
<dbReference type="EMBL" id="VSSQ01137829">
    <property type="protein sequence ID" value="MPN61344.1"/>
    <property type="molecule type" value="Genomic_DNA"/>
</dbReference>
<dbReference type="InterPro" id="IPR005119">
    <property type="entry name" value="LysR_subst-bd"/>
</dbReference>
<evidence type="ECO:0000259" key="1">
    <source>
        <dbReference type="Pfam" id="PF03466"/>
    </source>
</evidence>
<evidence type="ECO:0000313" key="2">
    <source>
        <dbReference type="EMBL" id="MPN61344.1"/>
    </source>
</evidence>
<dbReference type="GO" id="GO:0005829">
    <property type="term" value="C:cytosol"/>
    <property type="evidence" value="ECO:0007669"/>
    <property type="project" value="TreeGrafter"/>
</dbReference>
<dbReference type="GO" id="GO:0006355">
    <property type="term" value="P:regulation of DNA-templated transcription"/>
    <property type="evidence" value="ECO:0007669"/>
    <property type="project" value="TreeGrafter"/>
</dbReference>
<dbReference type="PANTHER" id="PTHR30419:SF28">
    <property type="entry name" value="HTH-TYPE TRANSCRIPTIONAL REGULATOR BSDA"/>
    <property type="match status" value="1"/>
</dbReference>
<dbReference type="CDD" id="cd05466">
    <property type="entry name" value="PBP2_LTTR_substrate"/>
    <property type="match status" value="1"/>
</dbReference>
<dbReference type="AlphaFoldDB" id="A0A645JM01"/>
<dbReference type="InterPro" id="IPR050950">
    <property type="entry name" value="HTH-type_LysR_regulators"/>
</dbReference>
<dbReference type="SUPFAM" id="SSF53850">
    <property type="entry name" value="Periplasmic binding protein-like II"/>
    <property type="match status" value="1"/>
</dbReference>
<gene>
    <name evidence="2" type="ORF">SDC9_209080</name>
</gene>
<reference evidence="2" key="1">
    <citation type="submission" date="2019-08" db="EMBL/GenBank/DDBJ databases">
        <authorList>
            <person name="Kucharzyk K."/>
            <person name="Murdoch R.W."/>
            <person name="Higgins S."/>
            <person name="Loffler F."/>
        </authorList>
    </citation>
    <scope>NUCLEOTIDE SEQUENCE</scope>
</reference>
<feature type="domain" description="LysR substrate-binding" evidence="1">
    <location>
        <begin position="2"/>
        <end position="160"/>
    </location>
</feature>
<comment type="caution">
    <text evidence="2">The sequence shown here is derived from an EMBL/GenBank/DDBJ whole genome shotgun (WGS) entry which is preliminary data.</text>
</comment>
<dbReference type="Gene3D" id="3.40.190.290">
    <property type="match status" value="1"/>
</dbReference>
<dbReference type="PANTHER" id="PTHR30419">
    <property type="entry name" value="HTH-TYPE TRANSCRIPTIONAL REGULATOR YBHD"/>
    <property type="match status" value="1"/>
</dbReference>
<sequence>MDFIILPENVSNDMLIDTEVIYQEEIVVAAGDGLLNSTHCKDGYANVIDMEKVKEQPFILLRKGHGIRRKCDSIFNKYNIQPNIVFETASNFTALRLSAFGMGITIVPKMSIDMLRGALRINTYSLDKNPIMWQVIVAYRKGVYLDKAEKSFIDILKQNFN</sequence>